<evidence type="ECO:0008006" key="8">
    <source>
        <dbReference type="Google" id="ProtNLM"/>
    </source>
</evidence>
<dbReference type="GO" id="GO:0003924">
    <property type="term" value="F:GTPase activity"/>
    <property type="evidence" value="ECO:0007669"/>
    <property type="project" value="InterPro"/>
</dbReference>
<dbReference type="EMBL" id="HBFX01036165">
    <property type="protein sequence ID" value="CAD8970800.1"/>
    <property type="molecule type" value="Transcribed_RNA"/>
</dbReference>
<dbReference type="InterPro" id="IPR005225">
    <property type="entry name" value="Small_GTP-bd"/>
</dbReference>
<dbReference type="Gene3D" id="3.40.50.300">
    <property type="entry name" value="P-loop containing nucleotide triphosphate hydrolases"/>
    <property type="match status" value="1"/>
</dbReference>
<keyword evidence="5" id="KW-0479">Metal-binding</keyword>
<evidence type="ECO:0000256" key="2">
    <source>
        <dbReference type="ARBA" id="ARBA00022741"/>
    </source>
</evidence>
<dbReference type="CDD" id="cd00878">
    <property type="entry name" value="Arf_Arl"/>
    <property type="match status" value="1"/>
</dbReference>
<evidence type="ECO:0000256" key="1">
    <source>
        <dbReference type="ARBA" id="ARBA00010290"/>
    </source>
</evidence>
<dbReference type="SUPFAM" id="SSF52540">
    <property type="entry name" value="P-loop containing nucleoside triphosphate hydrolases"/>
    <property type="match status" value="1"/>
</dbReference>
<dbReference type="PRINTS" id="PR00328">
    <property type="entry name" value="SAR1GTPBP"/>
</dbReference>
<dbReference type="SMART" id="SM00175">
    <property type="entry name" value="RAB"/>
    <property type="match status" value="1"/>
</dbReference>
<keyword evidence="2 4" id="KW-0547">Nucleotide-binding</keyword>
<dbReference type="GO" id="GO:0005525">
    <property type="term" value="F:GTP binding"/>
    <property type="evidence" value="ECO:0007669"/>
    <property type="project" value="UniProtKB-KW"/>
</dbReference>
<evidence type="ECO:0000256" key="6">
    <source>
        <dbReference type="RuleBase" id="RU003925"/>
    </source>
</evidence>
<keyword evidence="3 4" id="KW-0342">GTP-binding</keyword>
<proteinExistence type="inferred from homology"/>
<dbReference type="GO" id="GO:0046872">
    <property type="term" value="F:metal ion binding"/>
    <property type="evidence" value="ECO:0007669"/>
    <property type="project" value="UniProtKB-KW"/>
</dbReference>
<dbReference type="InterPro" id="IPR024156">
    <property type="entry name" value="Small_GTPase_ARF"/>
</dbReference>
<feature type="binding site" evidence="5">
    <location>
        <position position="31"/>
    </location>
    <ligand>
        <name>Mg(2+)</name>
        <dbReference type="ChEBI" id="CHEBI:18420"/>
    </ligand>
</feature>
<dbReference type="NCBIfam" id="TIGR00231">
    <property type="entry name" value="small_GTP"/>
    <property type="match status" value="1"/>
</dbReference>
<dbReference type="InterPro" id="IPR027417">
    <property type="entry name" value="P-loop_NTPase"/>
</dbReference>
<dbReference type="SMART" id="SM00178">
    <property type="entry name" value="SAR"/>
    <property type="match status" value="1"/>
</dbReference>
<dbReference type="PROSITE" id="PS51419">
    <property type="entry name" value="RAB"/>
    <property type="match status" value="1"/>
</dbReference>
<protein>
    <recommendedName>
        <fullName evidence="8">ADP-ribosylation factor</fullName>
    </recommendedName>
</protein>
<feature type="binding site" evidence="5">
    <location>
        <position position="48"/>
    </location>
    <ligand>
        <name>Mg(2+)</name>
        <dbReference type="ChEBI" id="CHEBI:18420"/>
    </ligand>
</feature>
<dbReference type="GO" id="GO:0030010">
    <property type="term" value="P:establishment of cell polarity"/>
    <property type="evidence" value="ECO:0007669"/>
    <property type="project" value="UniProtKB-ARBA"/>
</dbReference>
<gene>
    <name evidence="7" type="ORF">HAND00432_LOCUS21799</name>
</gene>
<dbReference type="PROSITE" id="PS51417">
    <property type="entry name" value="ARF"/>
    <property type="match status" value="1"/>
</dbReference>
<feature type="binding site" evidence="4">
    <location>
        <begin position="126"/>
        <end position="129"/>
    </location>
    <ligand>
        <name>GTP</name>
        <dbReference type="ChEBI" id="CHEBI:37565"/>
    </ligand>
</feature>
<feature type="binding site" evidence="4">
    <location>
        <position position="70"/>
    </location>
    <ligand>
        <name>GTP</name>
        <dbReference type="ChEBI" id="CHEBI:37565"/>
    </ligand>
</feature>
<dbReference type="PANTHER" id="PTHR11711">
    <property type="entry name" value="ADP RIBOSYLATION FACTOR-RELATED"/>
    <property type="match status" value="1"/>
</dbReference>
<dbReference type="SMART" id="SM00177">
    <property type="entry name" value="ARF"/>
    <property type="match status" value="1"/>
</dbReference>
<feature type="binding site" evidence="4">
    <location>
        <begin position="24"/>
        <end position="31"/>
    </location>
    <ligand>
        <name>GTP</name>
        <dbReference type="ChEBI" id="CHEBI:37565"/>
    </ligand>
</feature>
<evidence type="ECO:0000256" key="5">
    <source>
        <dbReference type="PIRSR" id="PIRSR606689-2"/>
    </source>
</evidence>
<accession>A0A6U2CGW4</accession>
<organism evidence="7">
    <name type="scientific">Hemiselmis andersenii</name>
    <name type="common">Cryptophyte alga</name>
    <dbReference type="NCBI Taxonomy" id="464988"/>
    <lineage>
        <taxon>Eukaryota</taxon>
        <taxon>Cryptophyceae</taxon>
        <taxon>Cryptomonadales</taxon>
        <taxon>Hemiselmidaceae</taxon>
        <taxon>Hemiselmis</taxon>
    </lineage>
</organism>
<dbReference type="Pfam" id="PF00025">
    <property type="entry name" value="Arf"/>
    <property type="match status" value="1"/>
</dbReference>
<dbReference type="InterPro" id="IPR006689">
    <property type="entry name" value="Small_GTPase_ARF/SAR"/>
</dbReference>
<sequence>MGLTISKFASLFLTSKSYRILLVGLDGAGKTTLLYKLKLHETVTTIPTIGFNTEEVTYRNITFCMWDVGGQERIRALWRHYYHGTHAVIFMVDSCDSDRLSDSRDELVTMVNDDELRNACVLVLANKQDLPNAMSTHKIADGLGLFNLPSRIKWHVQSTVAVSGEGVYEGLDWLASTLKSHSS</sequence>
<evidence type="ECO:0000313" key="7">
    <source>
        <dbReference type="EMBL" id="CAD8970800.1"/>
    </source>
</evidence>
<name>A0A6U2CGW4_HEMAN</name>
<dbReference type="AlphaFoldDB" id="A0A6U2CGW4"/>
<keyword evidence="5" id="KW-0460">Magnesium</keyword>
<dbReference type="FunFam" id="3.40.50.300:FF:000412">
    <property type="entry name" value="ADP-ribosylation factor 1"/>
    <property type="match status" value="1"/>
</dbReference>
<evidence type="ECO:0000256" key="4">
    <source>
        <dbReference type="PIRSR" id="PIRSR606689-1"/>
    </source>
</evidence>
<reference evidence="7" key="1">
    <citation type="submission" date="2021-01" db="EMBL/GenBank/DDBJ databases">
        <authorList>
            <person name="Corre E."/>
            <person name="Pelletier E."/>
            <person name="Niang G."/>
            <person name="Scheremetjew M."/>
            <person name="Finn R."/>
            <person name="Kale V."/>
            <person name="Holt S."/>
            <person name="Cochrane G."/>
            <person name="Meng A."/>
            <person name="Brown T."/>
            <person name="Cohen L."/>
        </authorList>
    </citation>
    <scope>NUCLEOTIDE SEQUENCE</scope>
    <source>
        <strain evidence="7">CCMP644</strain>
    </source>
</reference>
<evidence type="ECO:0000256" key="3">
    <source>
        <dbReference type="ARBA" id="ARBA00023134"/>
    </source>
</evidence>
<comment type="similarity">
    <text evidence="1 6">Belongs to the small GTPase superfamily. Arf family.</text>
</comment>